<dbReference type="InterPro" id="IPR051531">
    <property type="entry name" value="N-acetyltransferase"/>
</dbReference>
<evidence type="ECO:0000259" key="4">
    <source>
        <dbReference type="PROSITE" id="PS51186"/>
    </source>
</evidence>
<dbReference type="PANTHER" id="PTHR43792:SF8">
    <property type="entry name" value="[RIBOSOMAL PROTEIN US5]-ALANINE N-ACETYLTRANSFERASE"/>
    <property type="match status" value="1"/>
</dbReference>
<keyword evidence="2" id="KW-0012">Acyltransferase</keyword>
<sequence length="169" mass="18746">MNVHAPAPQILIQRMAETHLEGVTALYNEPAVCRQVLQMPFQSIEVWRQRLANSTERQVKLVALNGGEVIGSIGLEQYSRSRQSHVGSFGMGVASAWQGKGVGSKLLAAVMDVADNWMNLHRVELTVYADNEAAQGLYRKFGFEVEGRLRNYAVRDGAFVDALSMARLR</sequence>
<evidence type="ECO:0000256" key="1">
    <source>
        <dbReference type="ARBA" id="ARBA00022679"/>
    </source>
</evidence>
<proteinExistence type="inferred from homology"/>
<dbReference type="GO" id="GO:0016747">
    <property type="term" value="F:acyltransferase activity, transferring groups other than amino-acyl groups"/>
    <property type="evidence" value="ECO:0007669"/>
    <property type="project" value="InterPro"/>
</dbReference>
<dbReference type="CDD" id="cd04301">
    <property type="entry name" value="NAT_SF"/>
    <property type="match status" value="1"/>
</dbReference>
<dbReference type="SUPFAM" id="SSF55729">
    <property type="entry name" value="Acyl-CoA N-acyltransferases (Nat)"/>
    <property type="match status" value="1"/>
</dbReference>
<dbReference type="PROSITE" id="PS51186">
    <property type="entry name" value="GNAT"/>
    <property type="match status" value="1"/>
</dbReference>
<feature type="domain" description="N-acetyltransferase" evidence="4">
    <location>
        <begin position="10"/>
        <end position="169"/>
    </location>
</feature>
<evidence type="ECO:0000256" key="2">
    <source>
        <dbReference type="ARBA" id="ARBA00023315"/>
    </source>
</evidence>
<evidence type="ECO:0000256" key="3">
    <source>
        <dbReference type="ARBA" id="ARBA00038502"/>
    </source>
</evidence>
<evidence type="ECO:0000313" key="6">
    <source>
        <dbReference type="Proteomes" id="UP000273140"/>
    </source>
</evidence>
<gene>
    <name evidence="5" type="ORF">ALQ07_05105</name>
</gene>
<dbReference type="AlphaFoldDB" id="A0A3M4KY61"/>
<reference evidence="5 6" key="1">
    <citation type="submission" date="2018-08" db="EMBL/GenBank/DDBJ databases">
        <title>Recombination of ecologically and evolutionarily significant loci maintains genetic cohesion in the Pseudomonas syringae species complex.</title>
        <authorList>
            <person name="Dillon M."/>
            <person name="Thakur S."/>
            <person name="Almeida R.N.D."/>
            <person name="Weir B.S."/>
            <person name="Guttman D.S."/>
        </authorList>
    </citation>
    <scope>NUCLEOTIDE SEQUENCE [LARGE SCALE GENOMIC DNA]</scope>
    <source>
        <strain evidence="5 6">ICMP 19074</strain>
    </source>
</reference>
<dbReference type="Proteomes" id="UP000273140">
    <property type="component" value="Unassembled WGS sequence"/>
</dbReference>
<comment type="similarity">
    <text evidence="3">Belongs to the acetyltransferase family. RimJ subfamily.</text>
</comment>
<accession>A0A3M4KY61</accession>
<comment type="caution">
    <text evidence="5">The sequence shown here is derived from an EMBL/GenBank/DDBJ whole genome shotgun (WGS) entry which is preliminary data.</text>
</comment>
<evidence type="ECO:0000313" key="5">
    <source>
        <dbReference type="EMBL" id="RMQ34024.1"/>
    </source>
</evidence>
<dbReference type="PANTHER" id="PTHR43792">
    <property type="entry name" value="GNAT FAMILY, PUTATIVE (AFU_ORTHOLOGUE AFUA_3G00765)-RELATED-RELATED"/>
    <property type="match status" value="1"/>
</dbReference>
<keyword evidence="1 5" id="KW-0808">Transferase</keyword>
<dbReference type="InterPro" id="IPR016181">
    <property type="entry name" value="Acyl_CoA_acyltransferase"/>
</dbReference>
<dbReference type="EMBL" id="RBRB01000162">
    <property type="protein sequence ID" value="RMQ34024.1"/>
    <property type="molecule type" value="Genomic_DNA"/>
</dbReference>
<organism evidence="5 6">
    <name type="scientific">Pseudomonas syringae pv. actinidiae</name>
    <dbReference type="NCBI Taxonomy" id="103796"/>
    <lineage>
        <taxon>Bacteria</taxon>
        <taxon>Pseudomonadati</taxon>
        <taxon>Pseudomonadota</taxon>
        <taxon>Gammaproteobacteria</taxon>
        <taxon>Pseudomonadales</taxon>
        <taxon>Pseudomonadaceae</taxon>
        <taxon>Pseudomonas</taxon>
        <taxon>Pseudomonas syringae</taxon>
    </lineage>
</organism>
<dbReference type="Gene3D" id="3.40.630.30">
    <property type="match status" value="1"/>
</dbReference>
<name>A0A3M4KY61_PSESF</name>
<protein>
    <submittedName>
        <fullName evidence="5">GNAT family acetyltransferase</fullName>
    </submittedName>
</protein>
<dbReference type="InterPro" id="IPR000182">
    <property type="entry name" value="GNAT_dom"/>
</dbReference>
<dbReference type="Pfam" id="PF00583">
    <property type="entry name" value="Acetyltransf_1"/>
    <property type="match status" value="1"/>
</dbReference>